<gene>
    <name evidence="5" type="ORF">SS37A_24680</name>
</gene>
<evidence type="ECO:0000259" key="4">
    <source>
        <dbReference type="Pfam" id="PF13458"/>
    </source>
</evidence>
<keyword evidence="2" id="KW-0732">Signal</keyword>
<dbReference type="CDD" id="cd06339">
    <property type="entry name" value="PBP1_YraM_LppC_lipoprotein-like"/>
    <property type="match status" value="1"/>
</dbReference>
<dbReference type="InterPro" id="IPR028081">
    <property type="entry name" value="Leu-bd"/>
</dbReference>
<keyword evidence="3" id="KW-0813">Transport</keyword>
<comment type="similarity">
    <text evidence="1">Belongs to the leucine-binding protein family.</text>
</comment>
<keyword evidence="3" id="KW-0029">Amino-acid transport</keyword>
<dbReference type="Proteomes" id="UP001317629">
    <property type="component" value="Chromosome"/>
</dbReference>
<name>A0ABN6VHS4_9HYPH</name>
<keyword evidence="6" id="KW-1185">Reference proteome</keyword>
<proteinExistence type="inferred from homology"/>
<dbReference type="EMBL" id="AP027142">
    <property type="protein sequence ID" value="BDV34939.1"/>
    <property type="molecule type" value="Genomic_DNA"/>
</dbReference>
<evidence type="ECO:0000313" key="5">
    <source>
        <dbReference type="EMBL" id="BDV34939.1"/>
    </source>
</evidence>
<evidence type="ECO:0000256" key="3">
    <source>
        <dbReference type="ARBA" id="ARBA00022970"/>
    </source>
</evidence>
<dbReference type="SUPFAM" id="SSF53822">
    <property type="entry name" value="Periplasmic binding protein-like I"/>
    <property type="match status" value="1"/>
</dbReference>
<protein>
    <submittedName>
        <fullName evidence="5">Penicillin-binding protein activator</fullName>
    </submittedName>
</protein>
<reference evidence="5 6" key="1">
    <citation type="journal article" date="2023" name="Int. J. Syst. Evol. Microbiol.">
        <title>Methylocystis iwaonis sp. nov., a type II methane-oxidizing bacterium from surface soil of a rice paddy field in Japan, and emended description of the genus Methylocystis (ex Whittenbury et al. 1970) Bowman et al. 1993.</title>
        <authorList>
            <person name="Kaise H."/>
            <person name="Sawadogo J.B."/>
            <person name="Alam M.S."/>
            <person name="Ueno C."/>
            <person name="Dianou D."/>
            <person name="Shinjo R."/>
            <person name="Asakawa S."/>
        </authorList>
    </citation>
    <scope>NUCLEOTIDE SEQUENCE [LARGE SCALE GENOMIC DNA]</scope>
    <source>
        <strain evidence="5 6">SS37A-Re</strain>
    </source>
</reference>
<dbReference type="PANTHER" id="PTHR30483">
    <property type="entry name" value="LEUCINE-SPECIFIC-BINDING PROTEIN"/>
    <property type="match status" value="1"/>
</dbReference>
<sequence length="429" mass="43688">MHRKHARAALAAQARGLGVSMNMGFSVGFPGAVRRLRAGLLAGAAALTLAACHPGAGPGIPGAKNLGAGAPPSGQVATADANEMIGNGAVKVGLVVPLTGPNGPSSVGASLRNAAKLAYADSGSNDVTILVKDDKSTPAGAAAATQEAVNEGAEIILGPVFATDVKEAGRVAHSASKPVIAFSTDSSAAGKGNYLLSFLVEGYVDRGVSFAAQRGKKSIAVLAPENDYGTLALAQFQQSAANYGLRVPMIERYKPGAPGESIQRLAAARDQFDAIFVPEQADAMGGVSKELVANGIDSKKVQIIGTGLWNDARALNLPALQGAWFTAPENAGFNAFAQRYKAKFGSDPARIATLAYDAVSLAIALSRSQGSQRYSESVLTNPSGFNGADGVFRFRPDGTNERGLSVLEIGGGAAKIISPAPRSFTGNGA</sequence>
<evidence type="ECO:0000256" key="2">
    <source>
        <dbReference type="ARBA" id="ARBA00022729"/>
    </source>
</evidence>
<dbReference type="InterPro" id="IPR028082">
    <property type="entry name" value="Peripla_BP_I"/>
</dbReference>
<dbReference type="Pfam" id="PF13458">
    <property type="entry name" value="Peripla_BP_6"/>
    <property type="match status" value="1"/>
</dbReference>
<accession>A0ABN6VHS4</accession>
<dbReference type="PANTHER" id="PTHR30483:SF6">
    <property type="entry name" value="PERIPLASMIC BINDING PROTEIN OF ABC TRANSPORTER FOR NATURAL AMINO ACIDS"/>
    <property type="match status" value="1"/>
</dbReference>
<dbReference type="Gene3D" id="3.40.50.2300">
    <property type="match status" value="2"/>
</dbReference>
<dbReference type="InterPro" id="IPR051010">
    <property type="entry name" value="BCAA_transport"/>
</dbReference>
<feature type="domain" description="Leucine-binding protein" evidence="4">
    <location>
        <begin position="90"/>
        <end position="412"/>
    </location>
</feature>
<evidence type="ECO:0000256" key="1">
    <source>
        <dbReference type="ARBA" id="ARBA00010062"/>
    </source>
</evidence>
<organism evidence="5 6">
    <name type="scientific">Methylocystis iwaonis</name>
    <dbReference type="NCBI Taxonomy" id="2885079"/>
    <lineage>
        <taxon>Bacteria</taxon>
        <taxon>Pseudomonadati</taxon>
        <taxon>Pseudomonadota</taxon>
        <taxon>Alphaproteobacteria</taxon>
        <taxon>Hyphomicrobiales</taxon>
        <taxon>Methylocystaceae</taxon>
        <taxon>Methylocystis</taxon>
    </lineage>
</organism>
<evidence type="ECO:0000313" key="6">
    <source>
        <dbReference type="Proteomes" id="UP001317629"/>
    </source>
</evidence>